<name>A0A212QRC3_9PROT</name>
<dbReference type="InterPro" id="IPR036388">
    <property type="entry name" value="WH-like_DNA-bd_sf"/>
</dbReference>
<keyword evidence="3" id="KW-0804">Transcription</keyword>
<dbReference type="EMBL" id="FYEH01000003">
    <property type="protein sequence ID" value="SNB62141.1"/>
    <property type="molecule type" value="Genomic_DNA"/>
</dbReference>
<sequence>MGDKGRASRQAGGVVACVDCPLRHQAAFRQFAPEELAFVTHFKAGELQITAGTDILLAEHNSAHLFTLLRGWAYRYSLLPDGRRQILNFLLPGDFIGLQAGLFDAMQHSVAALTDVTLCVFQRSELWSLYREQPSLGYDLTWLAANEEALVDANLVAVGQRTALARIAYLIVQFHARLEGVGMSQHGRFAFPLTQQHVADALGLSLVHTNKTLRRLVKLGAVKVGGGMLAIARLDQLRAIAGLEEAKPRSRPIL</sequence>
<dbReference type="InterPro" id="IPR000595">
    <property type="entry name" value="cNMP-bd_dom"/>
</dbReference>
<keyword evidence="2" id="KW-0238">DNA-binding</keyword>
<evidence type="ECO:0000259" key="4">
    <source>
        <dbReference type="PROSITE" id="PS51063"/>
    </source>
</evidence>
<dbReference type="GO" id="GO:0003677">
    <property type="term" value="F:DNA binding"/>
    <property type="evidence" value="ECO:0007669"/>
    <property type="project" value="UniProtKB-KW"/>
</dbReference>
<dbReference type="SMART" id="SM00419">
    <property type="entry name" value="HTH_CRP"/>
    <property type="match status" value="1"/>
</dbReference>
<dbReference type="AlphaFoldDB" id="A0A212QRC3"/>
<dbReference type="InterPro" id="IPR018490">
    <property type="entry name" value="cNMP-bd_dom_sf"/>
</dbReference>
<gene>
    <name evidence="5" type="ORF">SAMN07250955_10345</name>
</gene>
<dbReference type="Pfam" id="PF00027">
    <property type="entry name" value="cNMP_binding"/>
    <property type="match status" value="1"/>
</dbReference>
<organism evidence="5 6">
    <name type="scientific">Arboricoccus pini</name>
    <dbReference type="NCBI Taxonomy" id="1963835"/>
    <lineage>
        <taxon>Bacteria</taxon>
        <taxon>Pseudomonadati</taxon>
        <taxon>Pseudomonadota</taxon>
        <taxon>Alphaproteobacteria</taxon>
        <taxon>Geminicoccales</taxon>
        <taxon>Geminicoccaceae</taxon>
        <taxon>Arboricoccus</taxon>
    </lineage>
</organism>
<keyword evidence="5" id="KW-0418">Kinase</keyword>
<dbReference type="GO" id="GO:0006355">
    <property type="term" value="P:regulation of DNA-templated transcription"/>
    <property type="evidence" value="ECO:0007669"/>
    <property type="project" value="InterPro"/>
</dbReference>
<dbReference type="Gene3D" id="1.10.10.10">
    <property type="entry name" value="Winged helix-like DNA-binding domain superfamily/Winged helix DNA-binding domain"/>
    <property type="match status" value="1"/>
</dbReference>
<keyword evidence="6" id="KW-1185">Reference proteome</keyword>
<evidence type="ECO:0000256" key="3">
    <source>
        <dbReference type="ARBA" id="ARBA00023163"/>
    </source>
</evidence>
<dbReference type="SUPFAM" id="SSF51206">
    <property type="entry name" value="cAMP-binding domain-like"/>
    <property type="match status" value="1"/>
</dbReference>
<evidence type="ECO:0000256" key="2">
    <source>
        <dbReference type="ARBA" id="ARBA00023125"/>
    </source>
</evidence>
<accession>A0A212QRC3</accession>
<dbReference type="SUPFAM" id="SSF46785">
    <property type="entry name" value="Winged helix' DNA-binding domain"/>
    <property type="match status" value="1"/>
</dbReference>
<dbReference type="Pfam" id="PF13545">
    <property type="entry name" value="HTH_Crp_2"/>
    <property type="match status" value="1"/>
</dbReference>
<evidence type="ECO:0000256" key="1">
    <source>
        <dbReference type="ARBA" id="ARBA00023015"/>
    </source>
</evidence>
<dbReference type="Proteomes" id="UP000197065">
    <property type="component" value="Unassembled WGS sequence"/>
</dbReference>
<protein>
    <submittedName>
        <fullName evidence="5">cAMP-binding domain of CRP or a regulatory subunit of cAMP-dependent protein kinases</fullName>
    </submittedName>
</protein>
<dbReference type="GO" id="GO:0016301">
    <property type="term" value="F:kinase activity"/>
    <property type="evidence" value="ECO:0007669"/>
    <property type="project" value="UniProtKB-KW"/>
</dbReference>
<proteinExistence type="predicted"/>
<dbReference type="RefSeq" id="WP_088560302.1">
    <property type="nucleotide sequence ID" value="NZ_FYEH01000003.1"/>
</dbReference>
<keyword evidence="1" id="KW-0805">Transcription regulation</keyword>
<dbReference type="InterPro" id="IPR012318">
    <property type="entry name" value="HTH_CRP"/>
</dbReference>
<dbReference type="InterPro" id="IPR014710">
    <property type="entry name" value="RmlC-like_jellyroll"/>
</dbReference>
<feature type="domain" description="HTH crp-type" evidence="4">
    <location>
        <begin position="161"/>
        <end position="235"/>
    </location>
</feature>
<reference evidence="5 6" key="1">
    <citation type="submission" date="2017-06" db="EMBL/GenBank/DDBJ databases">
        <authorList>
            <person name="Kim H.J."/>
            <person name="Triplett B.A."/>
        </authorList>
    </citation>
    <scope>NUCLEOTIDE SEQUENCE [LARGE SCALE GENOMIC DNA]</scope>
    <source>
        <strain evidence="5 6">B29T1</strain>
    </source>
</reference>
<keyword evidence="5" id="KW-0808">Transferase</keyword>
<dbReference type="Gene3D" id="2.60.120.10">
    <property type="entry name" value="Jelly Rolls"/>
    <property type="match status" value="1"/>
</dbReference>
<evidence type="ECO:0000313" key="5">
    <source>
        <dbReference type="EMBL" id="SNB62141.1"/>
    </source>
</evidence>
<dbReference type="OrthoDB" id="7584044at2"/>
<dbReference type="InterPro" id="IPR036390">
    <property type="entry name" value="WH_DNA-bd_sf"/>
</dbReference>
<dbReference type="PROSITE" id="PS51063">
    <property type="entry name" value="HTH_CRP_2"/>
    <property type="match status" value="1"/>
</dbReference>
<evidence type="ECO:0000313" key="6">
    <source>
        <dbReference type="Proteomes" id="UP000197065"/>
    </source>
</evidence>
<dbReference type="CDD" id="cd00038">
    <property type="entry name" value="CAP_ED"/>
    <property type="match status" value="1"/>
</dbReference>